<keyword evidence="11" id="KW-1185">Reference proteome</keyword>
<keyword evidence="5" id="KW-0808">Transferase</keyword>
<dbReference type="InterPro" id="IPR036890">
    <property type="entry name" value="HATPase_C_sf"/>
</dbReference>
<comment type="catalytic activity">
    <reaction evidence="1">
        <text>ATP + protein L-histidine = ADP + protein N-phospho-L-histidine.</text>
        <dbReference type="EC" id="2.7.13.3"/>
    </reaction>
</comment>
<dbReference type="RefSeq" id="WP_132951157.1">
    <property type="nucleotide sequence ID" value="NZ_SLXU01000005.1"/>
</dbReference>
<dbReference type="Proteomes" id="UP000295050">
    <property type="component" value="Unassembled WGS sequence"/>
</dbReference>
<sequence length="405" mass="44450">MSVSETASAPLPETRQGAAMLRVSSDKVNRVMAQVAELSLGLAELEHAAGPRLEEIEGVEMAMHRLRKILREVQDSALELRLVEVAETFRRLRRMVRELERATGKKIELALDGEQTAIDKVVADRLYEPLVHVLRNAADHGLERPDERKAAGKPETGRIELSARQVGQDVQIRVRDDGRGLNRDKILARARQRGLIPEGETPSDDQLWKVIFEPGFSTAEAVTEVSGRGVGMDVLNATMRELRGRISVTSRPGRGADVVLSIPVSLAFLDCMIMRLGARLYAAPIDTIQEVFRPRNEAVQHISAADGAEVLTVRDKLIPVRRLETLFDEAGPVGALERSVVVVLGTARGPVGLPVDELLDQQQVVMKPLTGPLRSMRGTLGCALLGTGDIAMILDPERLHEGEQR</sequence>
<dbReference type="PROSITE" id="PS50851">
    <property type="entry name" value="CHEW"/>
    <property type="match status" value="1"/>
</dbReference>
<dbReference type="FunFam" id="3.30.565.10:FF:000016">
    <property type="entry name" value="Chemotaxis protein CheA, putative"/>
    <property type="match status" value="1"/>
</dbReference>
<name>A0A4R2RFF4_9RHOB</name>
<feature type="domain" description="CheW-like" evidence="9">
    <location>
        <begin position="268"/>
        <end position="405"/>
    </location>
</feature>
<dbReference type="EC" id="2.7.13.3" evidence="2"/>
<feature type="domain" description="Histidine kinase" evidence="8">
    <location>
        <begin position="65"/>
        <end position="266"/>
    </location>
</feature>
<proteinExistence type="predicted"/>
<evidence type="ECO:0000313" key="10">
    <source>
        <dbReference type="EMBL" id="TCP61374.1"/>
    </source>
</evidence>
<dbReference type="SUPFAM" id="SSF50341">
    <property type="entry name" value="CheW-like"/>
    <property type="match status" value="1"/>
</dbReference>
<evidence type="ECO:0000256" key="7">
    <source>
        <dbReference type="ARBA" id="ARBA00035100"/>
    </source>
</evidence>
<dbReference type="SUPFAM" id="SSF55874">
    <property type="entry name" value="ATPase domain of HSP90 chaperone/DNA topoisomerase II/histidine kinase"/>
    <property type="match status" value="1"/>
</dbReference>
<dbReference type="PRINTS" id="PR00344">
    <property type="entry name" value="BCTRLSENSOR"/>
</dbReference>
<dbReference type="InterPro" id="IPR051315">
    <property type="entry name" value="Bact_Chemotaxis_CheA"/>
</dbReference>
<evidence type="ECO:0000256" key="2">
    <source>
        <dbReference type="ARBA" id="ARBA00012438"/>
    </source>
</evidence>
<evidence type="ECO:0000256" key="5">
    <source>
        <dbReference type="ARBA" id="ARBA00022679"/>
    </source>
</evidence>
<dbReference type="PANTHER" id="PTHR43395:SF10">
    <property type="entry name" value="CHEMOTAXIS PROTEIN CHEA"/>
    <property type="match status" value="1"/>
</dbReference>
<evidence type="ECO:0000259" key="8">
    <source>
        <dbReference type="PROSITE" id="PS50109"/>
    </source>
</evidence>
<dbReference type="SMART" id="SM00387">
    <property type="entry name" value="HATPase_c"/>
    <property type="match status" value="1"/>
</dbReference>
<reference evidence="10 11" key="1">
    <citation type="submission" date="2019-03" db="EMBL/GenBank/DDBJ databases">
        <title>Genomic Encyclopedia of Type Strains, Phase IV (KMG-IV): sequencing the most valuable type-strain genomes for metagenomic binning, comparative biology and taxonomic classification.</title>
        <authorList>
            <person name="Goeker M."/>
        </authorList>
    </citation>
    <scope>NUCLEOTIDE SEQUENCE [LARGE SCALE GENOMIC DNA]</scope>
    <source>
        <strain evidence="10 11">DSM 24766</strain>
    </source>
</reference>
<dbReference type="Gene3D" id="3.30.565.10">
    <property type="entry name" value="Histidine kinase-like ATPase, C-terminal domain"/>
    <property type="match status" value="1"/>
</dbReference>
<dbReference type="GO" id="GO:0004673">
    <property type="term" value="F:protein histidine kinase activity"/>
    <property type="evidence" value="ECO:0007669"/>
    <property type="project" value="UniProtKB-EC"/>
</dbReference>
<dbReference type="InterPro" id="IPR005467">
    <property type="entry name" value="His_kinase_dom"/>
</dbReference>
<dbReference type="Gene3D" id="2.30.30.40">
    <property type="entry name" value="SH3 Domains"/>
    <property type="match status" value="1"/>
</dbReference>
<dbReference type="SMART" id="SM00260">
    <property type="entry name" value="CheW"/>
    <property type="match status" value="1"/>
</dbReference>
<evidence type="ECO:0000256" key="6">
    <source>
        <dbReference type="ARBA" id="ARBA00022777"/>
    </source>
</evidence>
<keyword evidence="6 10" id="KW-0418">Kinase</keyword>
<accession>A0A4R2RFF4</accession>
<dbReference type="InterPro" id="IPR004358">
    <property type="entry name" value="Sig_transdc_His_kin-like_C"/>
</dbReference>
<evidence type="ECO:0000256" key="4">
    <source>
        <dbReference type="ARBA" id="ARBA00022553"/>
    </source>
</evidence>
<evidence type="ECO:0000256" key="1">
    <source>
        <dbReference type="ARBA" id="ARBA00000085"/>
    </source>
</evidence>
<dbReference type="GO" id="GO:0006935">
    <property type="term" value="P:chemotaxis"/>
    <property type="evidence" value="ECO:0007669"/>
    <property type="project" value="InterPro"/>
</dbReference>
<evidence type="ECO:0000259" key="9">
    <source>
        <dbReference type="PROSITE" id="PS50851"/>
    </source>
</evidence>
<dbReference type="InterPro" id="IPR003594">
    <property type="entry name" value="HATPase_dom"/>
</dbReference>
<dbReference type="GO" id="GO:0007165">
    <property type="term" value="P:signal transduction"/>
    <property type="evidence" value="ECO:0007669"/>
    <property type="project" value="InterPro"/>
</dbReference>
<dbReference type="EMBL" id="SLXU01000005">
    <property type="protein sequence ID" value="TCP61374.1"/>
    <property type="molecule type" value="Genomic_DNA"/>
</dbReference>
<comment type="caution">
    <text evidence="10">The sequence shown here is derived from an EMBL/GenBank/DDBJ whole genome shotgun (WGS) entry which is preliminary data.</text>
</comment>
<dbReference type="Pfam" id="PF02518">
    <property type="entry name" value="HATPase_c"/>
    <property type="match status" value="1"/>
</dbReference>
<dbReference type="AlphaFoldDB" id="A0A4R2RFF4"/>
<evidence type="ECO:0000313" key="11">
    <source>
        <dbReference type="Proteomes" id="UP000295050"/>
    </source>
</evidence>
<keyword evidence="4" id="KW-0597">Phosphoprotein</keyword>
<dbReference type="InterPro" id="IPR036061">
    <property type="entry name" value="CheW-like_dom_sf"/>
</dbReference>
<dbReference type="PROSITE" id="PS50109">
    <property type="entry name" value="HIS_KIN"/>
    <property type="match status" value="1"/>
</dbReference>
<evidence type="ECO:0000256" key="3">
    <source>
        <dbReference type="ARBA" id="ARBA00021495"/>
    </source>
</evidence>
<dbReference type="InterPro" id="IPR002545">
    <property type="entry name" value="CheW-lke_dom"/>
</dbReference>
<dbReference type="OrthoDB" id="9803176at2"/>
<comment type="function">
    <text evidence="7">Involved in the transmission of sensory signals from the chemoreceptors to the flagellar motors. CheA is autophosphorylated; it can transfer its phosphate group to either CheB or CheY.</text>
</comment>
<organism evidence="10 11">
    <name type="scientific">Rhodovulum bhavnagarense</name>
    <dbReference type="NCBI Taxonomy" id="992286"/>
    <lineage>
        <taxon>Bacteria</taxon>
        <taxon>Pseudomonadati</taxon>
        <taxon>Pseudomonadota</taxon>
        <taxon>Alphaproteobacteria</taxon>
        <taxon>Rhodobacterales</taxon>
        <taxon>Paracoccaceae</taxon>
        <taxon>Rhodovulum</taxon>
    </lineage>
</organism>
<protein>
    <recommendedName>
        <fullName evidence="3">Chemotaxis protein CheA</fullName>
        <ecNumber evidence="2">2.7.13.3</ecNumber>
    </recommendedName>
</protein>
<gene>
    <name evidence="10" type="ORF">EV663_10592</name>
</gene>
<dbReference type="PANTHER" id="PTHR43395">
    <property type="entry name" value="SENSOR HISTIDINE KINASE CHEA"/>
    <property type="match status" value="1"/>
</dbReference>
<dbReference type="Pfam" id="PF01584">
    <property type="entry name" value="CheW"/>
    <property type="match status" value="1"/>
</dbReference>